<name>A0A9Q5X7L5_9BACT</name>
<gene>
    <name evidence="3" type="ORF">B5F96_11235</name>
</gene>
<evidence type="ECO:0000313" key="4">
    <source>
        <dbReference type="Proteomes" id="UP000195975"/>
    </source>
</evidence>
<feature type="domain" description="DUF3868" evidence="2">
    <location>
        <begin position="11"/>
        <end position="93"/>
    </location>
</feature>
<feature type="chain" id="PRO_5040123571" description="DUF3868 domain-containing protein" evidence="1">
    <location>
        <begin position="21"/>
        <end position="482"/>
    </location>
</feature>
<dbReference type="Proteomes" id="UP000195975">
    <property type="component" value="Unassembled WGS sequence"/>
</dbReference>
<dbReference type="PROSITE" id="PS51257">
    <property type="entry name" value="PROKAR_LIPOPROTEIN"/>
    <property type="match status" value="1"/>
</dbReference>
<dbReference type="InterPro" id="IPR024480">
    <property type="entry name" value="DUF3868"/>
</dbReference>
<feature type="signal peptide" evidence="1">
    <location>
        <begin position="1"/>
        <end position="20"/>
    </location>
</feature>
<keyword evidence="1" id="KW-0732">Signal</keyword>
<dbReference type="Gene3D" id="1.25.40.10">
    <property type="entry name" value="Tetratricopeptide repeat domain"/>
    <property type="match status" value="1"/>
</dbReference>
<evidence type="ECO:0000259" key="2">
    <source>
        <dbReference type="Pfam" id="PF12984"/>
    </source>
</evidence>
<dbReference type="InterPro" id="IPR036737">
    <property type="entry name" value="OmpA-like_sf"/>
</dbReference>
<dbReference type="AlphaFoldDB" id="A0A9Q5X7L5"/>
<dbReference type="EMBL" id="NFIJ01000011">
    <property type="protein sequence ID" value="OUO04668.1"/>
    <property type="molecule type" value="Genomic_DNA"/>
</dbReference>
<proteinExistence type="predicted"/>
<sequence>MKRILTTTGLFLGACFLLSAQETGNNRLVIERKMVERADSWLVVDMTVDLSSLKVASDRSIQYLPTVRRGDSLAVLPPLIVNGRARHILYERMDRDRMENNEFEVYRKNGTEQRMDYHARVEFRDWMKKSELVMAIDTCGCGWDAIGNGEANLFPINIGKPFVLAPLMAYITPEAEAVKVRTKEGSAYLDFPVNKTEIYPEYRNNPLELKKIRETIESVRNDKYATITEVSIKGYASPEGSYANNAYLAEHRAKALSGYVQGLYDFGSAKMLIDFEPEDWAGLEKRLQTINVEAKDELLAVVRADEPKDLDKKEWKLRQVAGGAPYRYILQTVYPALRHSDYVVQYKIRNFTADEAKELLYSDPKQLSLNEMFQVAQTYEPGSDAFCEVFEIAVRMFPDDPVSNLNAANTALQLGRIDQARRYLAKAPDSPQKRLAEAVALLLEGNLDDAETIFRALENEPSVKEQAIYNQQQVKQKREELN</sequence>
<reference evidence="4" key="1">
    <citation type="submission" date="2017-04" db="EMBL/GenBank/DDBJ databases">
        <title>Function of individual gut microbiota members based on whole genome sequencing of pure cultures obtained from chicken caecum.</title>
        <authorList>
            <person name="Medvecky M."/>
            <person name="Cejkova D."/>
            <person name="Polansky O."/>
            <person name="Karasova D."/>
            <person name="Kubasova T."/>
            <person name="Cizek A."/>
            <person name="Rychlik I."/>
        </authorList>
    </citation>
    <scope>NUCLEOTIDE SEQUENCE [LARGE SCALE GENOMIC DNA]</scope>
    <source>
        <strain evidence="4">An42</strain>
    </source>
</reference>
<dbReference type="InterPro" id="IPR011990">
    <property type="entry name" value="TPR-like_helical_dom_sf"/>
</dbReference>
<dbReference type="Pfam" id="PF12984">
    <property type="entry name" value="DUF3868"/>
    <property type="match status" value="1"/>
</dbReference>
<accession>A0A9Q5X7L5</accession>
<comment type="caution">
    <text evidence="3">The sequence shown here is derived from an EMBL/GenBank/DDBJ whole genome shotgun (WGS) entry which is preliminary data.</text>
</comment>
<dbReference type="SUPFAM" id="SSF48452">
    <property type="entry name" value="TPR-like"/>
    <property type="match status" value="1"/>
</dbReference>
<dbReference type="Gene3D" id="3.30.1330.60">
    <property type="entry name" value="OmpA-like domain"/>
    <property type="match status" value="1"/>
</dbReference>
<organism evidence="3 4">
    <name type="scientific">Parabacteroides johnsonii</name>
    <dbReference type="NCBI Taxonomy" id="387661"/>
    <lineage>
        <taxon>Bacteria</taxon>
        <taxon>Pseudomonadati</taxon>
        <taxon>Bacteroidota</taxon>
        <taxon>Bacteroidia</taxon>
        <taxon>Bacteroidales</taxon>
        <taxon>Tannerellaceae</taxon>
        <taxon>Parabacteroides</taxon>
    </lineage>
</organism>
<evidence type="ECO:0000313" key="3">
    <source>
        <dbReference type="EMBL" id="OUO04668.1"/>
    </source>
</evidence>
<evidence type="ECO:0000256" key="1">
    <source>
        <dbReference type="SAM" id="SignalP"/>
    </source>
</evidence>
<protein>
    <recommendedName>
        <fullName evidence="2">DUF3868 domain-containing protein</fullName>
    </recommendedName>
</protein>
<dbReference type="RefSeq" id="WP_087375488.1">
    <property type="nucleotide sequence ID" value="NZ_CAJLBM010000006.1"/>
</dbReference>
<dbReference type="SUPFAM" id="SSF103088">
    <property type="entry name" value="OmpA-like"/>
    <property type="match status" value="1"/>
</dbReference>